<protein>
    <submittedName>
        <fullName evidence="1">Uncharacterized protein</fullName>
    </submittedName>
</protein>
<dbReference type="Proteomes" id="UP000305778">
    <property type="component" value="Unassembled WGS sequence"/>
</dbReference>
<comment type="caution">
    <text evidence="1">The sequence shown here is derived from an EMBL/GenBank/DDBJ whole genome shotgun (WGS) entry which is preliminary data.</text>
</comment>
<keyword evidence="2" id="KW-1185">Reference proteome</keyword>
<evidence type="ECO:0000313" key="1">
    <source>
        <dbReference type="EMBL" id="TKA10046.1"/>
    </source>
</evidence>
<organism evidence="1 2">
    <name type="scientific">Actinacidiphila oryziradicis</name>
    <dbReference type="NCBI Taxonomy" id="2571141"/>
    <lineage>
        <taxon>Bacteria</taxon>
        <taxon>Bacillati</taxon>
        <taxon>Actinomycetota</taxon>
        <taxon>Actinomycetes</taxon>
        <taxon>Kitasatosporales</taxon>
        <taxon>Streptomycetaceae</taxon>
        <taxon>Actinacidiphila</taxon>
    </lineage>
</organism>
<dbReference type="AlphaFoldDB" id="A0A4U0SKB1"/>
<evidence type="ECO:0000313" key="2">
    <source>
        <dbReference type="Proteomes" id="UP000305778"/>
    </source>
</evidence>
<accession>A0A4U0SKB1</accession>
<sequence>MLDCATLLRAVDRLAGRFRALPQSRLRGAVAEAGLALARELAAEAQRIEFPGREVRIIPDEGVFVVGDQIAVAGHELAAALEPYPAYEERLDAAVRRVEAVAKACGL</sequence>
<dbReference type="OrthoDB" id="3854560at2"/>
<dbReference type="RefSeq" id="WP_136725127.1">
    <property type="nucleotide sequence ID" value="NZ_SUMC01000017.1"/>
</dbReference>
<gene>
    <name evidence="1" type="ORF">FCI23_19140</name>
</gene>
<reference evidence="1 2" key="1">
    <citation type="submission" date="2019-04" db="EMBL/GenBank/DDBJ databases">
        <title>Streptomyces oryziradicis sp. nov., a novel actinomycete isolated from rhizosphere soil of rice (Oryza sativa L.).</title>
        <authorList>
            <person name="Li C."/>
        </authorList>
    </citation>
    <scope>NUCLEOTIDE SEQUENCE [LARGE SCALE GENOMIC DNA]</scope>
    <source>
        <strain evidence="1 2">NEAU-C40</strain>
    </source>
</reference>
<dbReference type="EMBL" id="SUMC01000017">
    <property type="protein sequence ID" value="TKA10046.1"/>
    <property type="molecule type" value="Genomic_DNA"/>
</dbReference>
<name>A0A4U0SKB1_9ACTN</name>
<proteinExistence type="predicted"/>